<keyword evidence="2" id="KW-1185">Reference proteome</keyword>
<dbReference type="Proteomes" id="UP000308600">
    <property type="component" value="Unassembled WGS sequence"/>
</dbReference>
<dbReference type="EMBL" id="ML208273">
    <property type="protein sequence ID" value="TFK73696.1"/>
    <property type="molecule type" value="Genomic_DNA"/>
</dbReference>
<proteinExistence type="predicted"/>
<sequence>MTSWIADVRRAAFALARIGSPVPEDDIILVLTTGLPASYSNLVTTLDAVDPRILTLDYTITRLLSKETRQRLDTTAAPASTSTSTPVNSDPNPTSYAASPTRKKTPIEKITCFKCGKKGHYQSACNKSDSANTAADTAASAVIPFDDIPEDAW</sequence>
<organism evidence="1 2">
    <name type="scientific">Pluteus cervinus</name>
    <dbReference type="NCBI Taxonomy" id="181527"/>
    <lineage>
        <taxon>Eukaryota</taxon>
        <taxon>Fungi</taxon>
        <taxon>Dikarya</taxon>
        <taxon>Basidiomycota</taxon>
        <taxon>Agaricomycotina</taxon>
        <taxon>Agaricomycetes</taxon>
        <taxon>Agaricomycetidae</taxon>
        <taxon>Agaricales</taxon>
        <taxon>Pluteineae</taxon>
        <taxon>Pluteaceae</taxon>
        <taxon>Pluteus</taxon>
    </lineage>
</organism>
<accession>A0ACD3B7S6</accession>
<reference evidence="1 2" key="1">
    <citation type="journal article" date="2019" name="Nat. Ecol. Evol.">
        <title>Megaphylogeny resolves global patterns of mushroom evolution.</title>
        <authorList>
            <person name="Varga T."/>
            <person name="Krizsan K."/>
            <person name="Foldi C."/>
            <person name="Dima B."/>
            <person name="Sanchez-Garcia M."/>
            <person name="Sanchez-Ramirez S."/>
            <person name="Szollosi G.J."/>
            <person name="Szarkandi J.G."/>
            <person name="Papp V."/>
            <person name="Albert L."/>
            <person name="Andreopoulos W."/>
            <person name="Angelini C."/>
            <person name="Antonin V."/>
            <person name="Barry K.W."/>
            <person name="Bougher N.L."/>
            <person name="Buchanan P."/>
            <person name="Buyck B."/>
            <person name="Bense V."/>
            <person name="Catcheside P."/>
            <person name="Chovatia M."/>
            <person name="Cooper J."/>
            <person name="Damon W."/>
            <person name="Desjardin D."/>
            <person name="Finy P."/>
            <person name="Geml J."/>
            <person name="Haridas S."/>
            <person name="Hughes K."/>
            <person name="Justo A."/>
            <person name="Karasinski D."/>
            <person name="Kautmanova I."/>
            <person name="Kiss B."/>
            <person name="Kocsube S."/>
            <person name="Kotiranta H."/>
            <person name="LaButti K.M."/>
            <person name="Lechner B.E."/>
            <person name="Liimatainen K."/>
            <person name="Lipzen A."/>
            <person name="Lukacs Z."/>
            <person name="Mihaltcheva S."/>
            <person name="Morgado L.N."/>
            <person name="Niskanen T."/>
            <person name="Noordeloos M.E."/>
            <person name="Ohm R.A."/>
            <person name="Ortiz-Santana B."/>
            <person name="Ovrebo C."/>
            <person name="Racz N."/>
            <person name="Riley R."/>
            <person name="Savchenko A."/>
            <person name="Shiryaev A."/>
            <person name="Soop K."/>
            <person name="Spirin V."/>
            <person name="Szebenyi C."/>
            <person name="Tomsovsky M."/>
            <person name="Tulloss R.E."/>
            <person name="Uehling J."/>
            <person name="Grigoriev I.V."/>
            <person name="Vagvolgyi C."/>
            <person name="Papp T."/>
            <person name="Martin F.M."/>
            <person name="Miettinen O."/>
            <person name="Hibbett D.S."/>
            <person name="Nagy L.G."/>
        </authorList>
    </citation>
    <scope>NUCLEOTIDE SEQUENCE [LARGE SCALE GENOMIC DNA]</scope>
    <source>
        <strain evidence="1 2">NL-1719</strain>
    </source>
</reference>
<protein>
    <submittedName>
        <fullName evidence="1">Uncharacterized protein</fullName>
    </submittedName>
</protein>
<evidence type="ECO:0000313" key="1">
    <source>
        <dbReference type="EMBL" id="TFK73696.1"/>
    </source>
</evidence>
<evidence type="ECO:0000313" key="2">
    <source>
        <dbReference type="Proteomes" id="UP000308600"/>
    </source>
</evidence>
<gene>
    <name evidence="1" type="ORF">BDN72DRAFT_761184</name>
</gene>
<name>A0ACD3B7S6_9AGAR</name>